<name>A0A2S6FWS7_9CLOT</name>
<dbReference type="InterPro" id="IPR050817">
    <property type="entry name" value="DjlA_DnaK_co-chaperone"/>
</dbReference>
<evidence type="ECO:0000256" key="1">
    <source>
        <dbReference type="ARBA" id="ARBA00022705"/>
    </source>
</evidence>
<reference evidence="3 4" key="1">
    <citation type="submission" date="2018-02" db="EMBL/GenBank/DDBJ databases">
        <title>Genomic Encyclopedia of Archaeal and Bacterial Type Strains, Phase II (KMG-II): from individual species to whole genera.</title>
        <authorList>
            <person name="Goeker M."/>
        </authorList>
    </citation>
    <scope>NUCLEOTIDE SEQUENCE [LARGE SCALE GENOMIC DNA]</scope>
    <source>
        <strain evidence="3 4">DSM 15099</strain>
    </source>
</reference>
<dbReference type="SUPFAM" id="SSF48452">
    <property type="entry name" value="TPR-like"/>
    <property type="match status" value="1"/>
</dbReference>
<evidence type="ECO:0000259" key="2">
    <source>
        <dbReference type="PROSITE" id="PS50076"/>
    </source>
</evidence>
<dbReference type="InterPro" id="IPR036869">
    <property type="entry name" value="J_dom_sf"/>
</dbReference>
<evidence type="ECO:0000313" key="3">
    <source>
        <dbReference type="EMBL" id="PPK47861.1"/>
    </source>
</evidence>
<feature type="domain" description="J" evidence="2">
    <location>
        <begin position="3"/>
        <end position="84"/>
    </location>
</feature>
<sequence>MSDPYKILGIKENATDEEIKLAYRELAKKYHPDQYGNNPLKDLAEDKMREINEAYNYLLKDSKNNNSKQNYSNENYNSEYNNFNEVRMYIQRGDISSAERALNNLKVRNGEWNYLMGMVHLKKGWNDSALNYISTACRLDPNNFEYRQALNMINARTTGYRQSYGNSNSSGGACDMCLRLWCLDSMCECFGGDCIPCC</sequence>
<dbReference type="Proteomes" id="UP000239863">
    <property type="component" value="Unassembled WGS sequence"/>
</dbReference>
<dbReference type="Gene3D" id="1.10.287.110">
    <property type="entry name" value="DnaJ domain"/>
    <property type="match status" value="1"/>
</dbReference>
<protein>
    <submittedName>
        <fullName evidence="3">DnaJ-like protein</fullName>
    </submittedName>
</protein>
<dbReference type="OrthoDB" id="9779889at2"/>
<dbReference type="AlphaFoldDB" id="A0A2S6FWS7"/>
<dbReference type="Gene3D" id="1.25.40.10">
    <property type="entry name" value="Tetratricopeptide repeat domain"/>
    <property type="match status" value="1"/>
</dbReference>
<organism evidence="3 4">
    <name type="scientific">Clostridium algidicarnis DSM 15099</name>
    <dbReference type="NCBI Taxonomy" id="1121295"/>
    <lineage>
        <taxon>Bacteria</taxon>
        <taxon>Bacillati</taxon>
        <taxon>Bacillota</taxon>
        <taxon>Clostridia</taxon>
        <taxon>Eubacteriales</taxon>
        <taxon>Clostridiaceae</taxon>
        <taxon>Clostridium</taxon>
    </lineage>
</organism>
<evidence type="ECO:0000313" key="4">
    <source>
        <dbReference type="Proteomes" id="UP000239863"/>
    </source>
</evidence>
<dbReference type="PRINTS" id="PR00625">
    <property type="entry name" value="JDOMAIN"/>
</dbReference>
<dbReference type="GO" id="GO:0006260">
    <property type="term" value="P:DNA replication"/>
    <property type="evidence" value="ECO:0007669"/>
    <property type="project" value="UniProtKB-KW"/>
</dbReference>
<dbReference type="InterPro" id="IPR011990">
    <property type="entry name" value="TPR-like_helical_dom_sf"/>
</dbReference>
<dbReference type="CDD" id="cd06257">
    <property type="entry name" value="DnaJ"/>
    <property type="match status" value="1"/>
</dbReference>
<dbReference type="GeneID" id="75089199"/>
<dbReference type="SMART" id="SM00271">
    <property type="entry name" value="DnaJ"/>
    <property type="match status" value="1"/>
</dbReference>
<dbReference type="EMBL" id="PTIS01000012">
    <property type="protein sequence ID" value="PPK47861.1"/>
    <property type="molecule type" value="Genomic_DNA"/>
</dbReference>
<accession>A0A2S6FWS7</accession>
<dbReference type="RefSeq" id="WP_029450891.1">
    <property type="nucleotide sequence ID" value="NZ_PTIS01000012.1"/>
</dbReference>
<dbReference type="SUPFAM" id="SSF46565">
    <property type="entry name" value="Chaperone J-domain"/>
    <property type="match status" value="1"/>
</dbReference>
<dbReference type="PROSITE" id="PS50076">
    <property type="entry name" value="DNAJ_2"/>
    <property type="match status" value="1"/>
</dbReference>
<dbReference type="Pfam" id="PF00226">
    <property type="entry name" value="DnaJ"/>
    <property type="match status" value="1"/>
</dbReference>
<proteinExistence type="predicted"/>
<keyword evidence="1" id="KW-0235">DNA replication</keyword>
<dbReference type="InterPro" id="IPR001623">
    <property type="entry name" value="DnaJ_domain"/>
</dbReference>
<dbReference type="STRING" id="37659.GCA_000703125_00237"/>
<gene>
    <name evidence="3" type="ORF">BD821_1122</name>
</gene>
<dbReference type="PANTHER" id="PTHR24074">
    <property type="entry name" value="CO-CHAPERONE PROTEIN DJLA"/>
    <property type="match status" value="1"/>
</dbReference>
<comment type="caution">
    <text evidence="3">The sequence shown here is derived from an EMBL/GenBank/DDBJ whole genome shotgun (WGS) entry which is preliminary data.</text>
</comment>